<name>A0A1H8P8F5_9GAMM</name>
<feature type="region of interest" description="Disordered" evidence="1">
    <location>
        <begin position="119"/>
        <end position="158"/>
    </location>
</feature>
<reference evidence="2 3" key="1">
    <citation type="submission" date="2016-10" db="EMBL/GenBank/DDBJ databases">
        <authorList>
            <person name="de Groot N.N."/>
        </authorList>
    </citation>
    <scope>NUCLEOTIDE SEQUENCE [LARGE SCALE GENOMIC DNA]</scope>
    <source>
        <strain evidence="2 3">558</strain>
    </source>
</reference>
<evidence type="ECO:0000313" key="2">
    <source>
        <dbReference type="EMBL" id="SEO37803.1"/>
    </source>
</evidence>
<evidence type="ECO:0000256" key="1">
    <source>
        <dbReference type="SAM" id="MobiDB-lite"/>
    </source>
</evidence>
<organism evidence="2 3">
    <name type="scientific">Vreelandella aquamarina</name>
    <dbReference type="NCBI Taxonomy" id="77097"/>
    <lineage>
        <taxon>Bacteria</taxon>
        <taxon>Pseudomonadati</taxon>
        <taxon>Pseudomonadota</taxon>
        <taxon>Gammaproteobacteria</taxon>
        <taxon>Oceanospirillales</taxon>
        <taxon>Halomonadaceae</taxon>
        <taxon>Vreelandella</taxon>
    </lineage>
</organism>
<dbReference type="EMBL" id="FODB01000079">
    <property type="protein sequence ID" value="SEO37803.1"/>
    <property type="molecule type" value="Genomic_DNA"/>
</dbReference>
<accession>A0A1H8P8F5</accession>
<dbReference type="STRING" id="77097.SAMN04490369_10796"/>
<dbReference type="Proteomes" id="UP000199493">
    <property type="component" value="Unassembled WGS sequence"/>
</dbReference>
<protein>
    <submittedName>
        <fullName evidence="2">Uncharacterized protein</fullName>
    </submittedName>
</protein>
<dbReference type="RefSeq" id="WP_208596218.1">
    <property type="nucleotide sequence ID" value="NZ_FODB01000079.1"/>
</dbReference>
<dbReference type="AlphaFoldDB" id="A0A1H8P8F5"/>
<feature type="compositionally biased region" description="Basic and acidic residues" evidence="1">
    <location>
        <begin position="134"/>
        <end position="145"/>
    </location>
</feature>
<evidence type="ECO:0000313" key="3">
    <source>
        <dbReference type="Proteomes" id="UP000199493"/>
    </source>
</evidence>
<proteinExistence type="predicted"/>
<sequence>MEDWVDLRIGDLEAWEGEHLNPEDADKPSRWYPVSLLEGVENVDLLWVDGPPGATCLFSRYPALPVLAEKLSPNPEVWMDDTIRQEEKDICERWAKDHGFELEYFPLEKGLGRLTRPDASVVTPTPMPGTAAAVRDDDTHPERALGLDFSLPEEQDKS</sequence>
<gene>
    <name evidence="2" type="ORF">SAMN04490369_10796</name>
</gene>